<dbReference type="Gene3D" id="1.25.40.20">
    <property type="entry name" value="Ankyrin repeat-containing domain"/>
    <property type="match status" value="2"/>
</dbReference>
<dbReference type="CDD" id="cd08310">
    <property type="entry name" value="Death_NFkB-like"/>
    <property type="match status" value="1"/>
</dbReference>
<feature type="repeat" description="ANK" evidence="3">
    <location>
        <begin position="226"/>
        <end position="258"/>
    </location>
</feature>
<feature type="region of interest" description="Disordered" evidence="4">
    <location>
        <begin position="1"/>
        <end position="22"/>
    </location>
</feature>
<evidence type="ECO:0000313" key="7">
    <source>
        <dbReference type="Proteomes" id="UP001608902"/>
    </source>
</evidence>
<evidence type="ECO:0000259" key="5">
    <source>
        <dbReference type="SMART" id="SM00005"/>
    </source>
</evidence>
<dbReference type="Pfam" id="PF00531">
    <property type="entry name" value="Death"/>
    <property type="match status" value="1"/>
</dbReference>
<proteinExistence type="predicted"/>
<dbReference type="SUPFAM" id="SSF48403">
    <property type="entry name" value="Ankyrin repeat"/>
    <property type="match status" value="1"/>
</dbReference>
<keyword evidence="1" id="KW-0677">Repeat</keyword>
<keyword evidence="2 3" id="KW-0040">ANK repeat</keyword>
<dbReference type="Proteomes" id="UP001608902">
    <property type="component" value="Unassembled WGS sequence"/>
</dbReference>
<keyword evidence="7" id="KW-1185">Reference proteome</keyword>
<dbReference type="InterPro" id="IPR051070">
    <property type="entry name" value="NF-kappa-B_inhibitor"/>
</dbReference>
<dbReference type="PANTHER" id="PTHR46680:SF5">
    <property type="entry name" value="NFKB INHIBITOR EPSILON"/>
    <property type="match status" value="1"/>
</dbReference>
<dbReference type="Pfam" id="PF12796">
    <property type="entry name" value="Ank_2"/>
    <property type="match status" value="2"/>
</dbReference>
<dbReference type="SMART" id="SM00005">
    <property type="entry name" value="DEATH"/>
    <property type="match status" value="1"/>
</dbReference>
<dbReference type="PROSITE" id="PS50088">
    <property type="entry name" value="ANK_REPEAT"/>
    <property type="match status" value="2"/>
</dbReference>
<name>A0ABD6EH59_9BILA</name>
<dbReference type="PANTHER" id="PTHR46680">
    <property type="entry name" value="NF-KAPPA-B INHIBITOR ALPHA"/>
    <property type="match status" value="1"/>
</dbReference>
<dbReference type="InterPro" id="IPR000488">
    <property type="entry name" value="Death_dom"/>
</dbReference>
<feature type="repeat" description="ANK" evidence="3">
    <location>
        <begin position="304"/>
        <end position="336"/>
    </location>
</feature>
<dbReference type="SMART" id="SM00248">
    <property type="entry name" value="ANK"/>
    <property type="match status" value="6"/>
</dbReference>
<evidence type="ECO:0000256" key="4">
    <source>
        <dbReference type="SAM" id="MobiDB-lite"/>
    </source>
</evidence>
<evidence type="ECO:0000256" key="2">
    <source>
        <dbReference type="ARBA" id="ARBA00023043"/>
    </source>
</evidence>
<reference evidence="6 7" key="1">
    <citation type="submission" date="2024-08" db="EMBL/GenBank/DDBJ databases">
        <title>Gnathostoma spinigerum genome.</title>
        <authorList>
            <person name="Gonzalez-Bertolin B."/>
            <person name="Monzon S."/>
            <person name="Zaballos A."/>
            <person name="Jimenez P."/>
            <person name="Dekumyoy P."/>
            <person name="Varona S."/>
            <person name="Cuesta I."/>
            <person name="Sumanam S."/>
            <person name="Adisakwattana P."/>
            <person name="Gasser R.B."/>
            <person name="Hernandez-Gonzalez A."/>
            <person name="Young N.D."/>
            <person name="Perteguer M.J."/>
        </authorList>
    </citation>
    <scope>NUCLEOTIDE SEQUENCE [LARGE SCALE GENOMIC DNA]</scope>
    <source>
        <strain evidence="6">AL3</strain>
        <tissue evidence="6">Liver</tissue>
    </source>
</reference>
<evidence type="ECO:0000256" key="3">
    <source>
        <dbReference type="PROSITE-ProRule" id="PRU00023"/>
    </source>
</evidence>
<protein>
    <recommendedName>
        <fullName evidence="5">Death domain-containing protein</fullName>
    </recommendedName>
</protein>
<dbReference type="SUPFAM" id="SSF47986">
    <property type="entry name" value="DEATH domain"/>
    <property type="match status" value="1"/>
</dbReference>
<dbReference type="InterPro" id="IPR002110">
    <property type="entry name" value="Ankyrin_rpt"/>
</dbReference>
<gene>
    <name evidence="6" type="ORF">AB6A40_005957</name>
</gene>
<dbReference type="InterPro" id="IPR036770">
    <property type="entry name" value="Ankyrin_rpt-contain_sf"/>
</dbReference>
<dbReference type="Gene3D" id="1.10.533.10">
    <property type="entry name" value="Death Domain, Fas"/>
    <property type="match status" value="1"/>
</dbReference>
<dbReference type="InterPro" id="IPR011029">
    <property type="entry name" value="DEATH-like_dom_sf"/>
</dbReference>
<organism evidence="6 7">
    <name type="scientific">Gnathostoma spinigerum</name>
    <dbReference type="NCBI Taxonomy" id="75299"/>
    <lineage>
        <taxon>Eukaryota</taxon>
        <taxon>Metazoa</taxon>
        <taxon>Ecdysozoa</taxon>
        <taxon>Nematoda</taxon>
        <taxon>Chromadorea</taxon>
        <taxon>Rhabditida</taxon>
        <taxon>Spirurina</taxon>
        <taxon>Gnathostomatomorpha</taxon>
        <taxon>Gnathostomatoidea</taxon>
        <taxon>Gnathostomatidae</taxon>
        <taxon>Gnathostoma</taxon>
    </lineage>
</organism>
<feature type="domain" description="Death" evidence="5">
    <location>
        <begin position="468"/>
        <end position="555"/>
    </location>
</feature>
<dbReference type="AlphaFoldDB" id="A0ABD6EH59"/>
<dbReference type="PROSITE" id="PS50297">
    <property type="entry name" value="ANK_REP_REGION"/>
    <property type="match status" value="2"/>
</dbReference>
<feature type="compositionally biased region" description="Polar residues" evidence="4">
    <location>
        <begin position="1"/>
        <end position="11"/>
    </location>
</feature>
<evidence type="ECO:0000256" key="1">
    <source>
        <dbReference type="ARBA" id="ARBA00022737"/>
    </source>
</evidence>
<sequence>MSGTATTSGTVSDECKSDEQTTQEVKGSFEIKKVGLSGTMSADEDLWILIDGDIRSARLEYRQNDSVIATASANIHGNVVIATLEPFNSIKIHETGQFFLCTDKGEKPLSSTFCPRKSSNENLQVAKYNGELIESRKDENQRCAEGRTDGNFRSRQLSALYAFAMEGDPLHLLKPVVSLFRITDADGSNVLHKAAQNRQNFALKMLLTALHETDYENDIVNARNARGRTPLHCAVLAGDTDCVHYLLGAGAKKNLTDNDGNTIVHSLCDVYNDDIYKEVLECCVHSCADDSNDVNDLLSKKNKDGDTALHIAIRKLKYALVDALLEANAPIDILDSRNETPLTIAVKMNETDTAMALIDCFKRHSDVNKETEEGEPLLSVACGHKNLVLIGALLDAGADTERPGKDGKKPSEITDDEIQKILKGDRVARQAMHIEAVAGPSYVDASGGDAPPITGAVASASPERFFSSDDVSSIDYLTRLRLAQILDVEQKWEKLAELLNCGHMIEFIRVCADEATSSTMIFLDQYEQTPDSSLVSLAACLQRMGEDVAVRLLKG</sequence>
<evidence type="ECO:0000313" key="6">
    <source>
        <dbReference type="EMBL" id="MFH4979248.1"/>
    </source>
</evidence>
<comment type="caution">
    <text evidence="6">The sequence shown here is derived from an EMBL/GenBank/DDBJ whole genome shotgun (WGS) entry which is preliminary data.</text>
</comment>
<dbReference type="EMBL" id="JBGFUD010003988">
    <property type="protein sequence ID" value="MFH4979248.1"/>
    <property type="molecule type" value="Genomic_DNA"/>
</dbReference>
<accession>A0ABD6EH59</accession>